<evidence type="ECO:0000256" key="2">
    <source>
        <dbReference type="ARBA" id="ARBA00023098"/>
    </source>
</evidence>
<keyword evidence="1" id="KW-0442">Lipid degradation</keyword>
<dbReference type="SUPFAM" id="SSF53474">
    <property type="entry name" value="alpha/beta-Hydrolases"/>
    <property type="match status" value="1"/>
</dbReference>
<dbReference type="GO" id="GO:0016042">
    <property type="term" value="P:lipid catabolic process"/>
    <property type="evidence" value="ECO:0007669"/>
    <property type="project" value="UniProtKB-KW"/>
</dbReference>
<dbReference type="PANTHER" id="PTHR11005">
    <property type="entry name" value="LYSOSOMAL ACID LIPASE-RELATED"/>
    <property type="match status" value="1"/>
</dbReference>
<evidence type="ECO:0000259" key="3">
    <source>
        <dbReference type="Pfam" id="PF00561"/>
    </source>
</evidence>
<dbReference type="Gene3D" id="3.40.50.1820">
    <property type="entry name" value="alpha/beta hydrolase"/>
    <property type="match status" value="1"/>
</dbReference>
<feature type="domain" description="AB hydrolase-1" evidence="3">
    <location>
        <begin position="60"/>
        <end position="321"/>
    </location>
</feature>
<dbReference type="InterPro" id="IPR029058">
    <property type="entry name" value="AB_hydrolase_fold"/>
</dbReference>
<evidence type="ECO:0000313" key="4">
    <source>
        <dbReference type="EMBL" id="CAD7398819.1"/>
    </source>
</evidence>
<sequence length="340" mass="38049">MRSGVRWSASDIVKPSLPIPSPLVFNWHAVRRMMVSAMHCKTKPSVPLTHCPHPALANSQIIPSMHEMGVHDTPAVIDYILSRALSTELYYIGHSLGASLFFIMTSEKPEYNSKVRAMIGLAPGAFLGNARSPIVVPWFKALAKLQINSYSEGGLIFRTQTMQELIKIPREVMPRSRQMTNIGITLCRDGALTQYVCLHLMSLVGGFNDFSVNTTSLPVNLGHFPNGASQKTVAHIGQTVMSGRFSQFDYGRNINLKKYGRATSPDYDLEAITAPVALYYGDNDLLVTPHDIDRLFSALKNSRDRTMKKFYTYSHFDFLWGVNVKSVVYDYILSVIDTYT</sequence>
<reference evidence="4" key="1">
    <citation type="submission" date="2020-11" db="EMBL/GenBank/DDBJ databases">
        <authorList>
            <person name="Tran Van P."/>
        </authorList>
    </citation>
    <scope>NUCLEOTIDE SEQUENCE</scope>
</reference>
<evidence type="ECO:0000256" key="1">
    <source>
        <dbReference type="ARBA" id="ARBA00022963"/>
    </source>
</evidence>
<dbReference type="EMBL" id="OC317744">
    <property type="protein sequence ID" value="CAD7398819.1"/>
    <property type="molecule type" value="Genomic_DNA"/>
</dbReference>
<name>A0A7R9CPZ4_TIMCR</name>
<dbReference type="InterPro" id="IPR000073">
    <property type="entry name" value="AB_hydrolase_1"/>
</dbReference>
<organism evidence="4">
    <name type="scientific">Timema cristinae</name>
    <name type="common">Walking stick</name>
    <dbReference type="NCBI Taxonomy" id="61476"/>
    <lineage>
        <taxon>Eukaryota</taxon>
        <taxon>Metazoa</taxon>
        <taxon>Ecdysozoa</taxon>
        <taxon>Arthropoda</taxon>
        <taxon>Hexapoda</taxon>
        <taxon>Insecta</taxon>
        <taxon>Pterygota</taxon>
        <taxon>Neoptera</taxon>
        <taxon>Polyneoptera</taxon>
        <taxon>Phasmatodea</taxon>
        <taxon>Timematodea</taxon>
        <taxon>Timematoidea</taxon>
        <taxon>Timematidae</taxon>
        <taxon>Timema</taxon>
    </lineage>
</organism>
<accession>A0A7R9CPZ4</accession>
<dbReference type="AlphaFoldDB" id="A0A7R9CPZ4"/>
<keyword evidence="2" id="KW-0443">Lipid metabolism</keyword>
<proteinExistence type="predicted"/>
<protein>
    <recommendedName>
        <fullName evidence="3">AB hydrolase-1 domain-containing protein</fullName>
    </recommendedName>
</protein>
<dbReference type="Pfam" id="PF00561">
    <property type="entry name" value="Abhydrolase_1"/>
    <property type="match status" value="1"/>
</dbReference>
<gene>
    <name evidence="4" type="ORF">TCEB3V08_LOCUS4676</name>
</gene>